<evidence type="ECO:0000313" key="2">
    <source>
        <dbReference type="EMBL" id="CAE2259857.1"/>
    </source>
</evidence>
<reference evidence="2" key="1">
    <citation type="submission" date="2021-01" db="EMBL/GenBank/DDBJ databases">
        <authorList>
            <person name="Corre E."/>
            <person name="Pelletier E."/>
            <person name="Niang G."/>
            <person name="Scheremetjew M."/>
            <person name="Finn R."/>
            <person name="Kale V."/>
            <person name="Holt S."/>
            <person name="Cochrane G."/>
            <person name="Meng A."/>
            <person name="Brown T."/>
            <person name="Cohen L."/>
        </authorList>
    </citation>
    <scope>NUCLEOTIDE SEQUENCE</scope>
    <source>
        <strain evidence="2">Isolate 1302-5</strain>
    </source>
</reference>
<gene>
    <name evidence="2" type="ORF">OAUR00152_LOCUS26165</name>
</gene>
<dbReference type="AlphaFoldDB" id="A0A7S4N1X6"/>
<evidence type="ECO:0000256" key="1">
    <source>
        <dbReference type="SAM" id="MobiDB-lite"/>
    </source>
</evidence>
<accession>A0A7S4N1X6</accession>
<feature type="compositionally biased region" description="Basic and acidic residues" evidence="1">
    <location>
        <begin position="19"/>
        <end position="29"/>
    </location>
</feature>
<organism evidence="2">
    <name type="scientific">Odontella aurita</name>
    <dbReference type="NCBI Taxonomy" id="265563"/>
    <lineage>
        <taxon>Eukaryota</taxon>
        <taxon>Sar</taxon>
        <taxon>Stramenopiles</taxon>
        <taxon>Ochrophyta</taxon>
        <taxon>Bacillariophyta</taxon>
        <taxon>Mediophyceae</taxon>
        <taxon>Biddulphiophycidae</taxon>
        <taxon>Eupodiscales</taxon>
        <taxon>Odontellaceae</taxon>
        <taxon>Odontella</taxon>
    </lineage>
</organism>
<feature type="region of interest" description="Disordered" evidence="1">
    <location>
        <begin position="1"/>
        <end position="29"/>
    </location>
</feature>
<feature type="compositionally biased region" description="Acidic residues" evidence="1">
    <location>
        <begin position="1"/>
        <end position="11"/>
    </location>
</feature>
<dbReference type="EMBL" id="HBKQ01037888">
    <property type="protein sequence ID" value="CAE2259857.1"/>
    <property type="molecule type" value="Transcribed_RNA"/>
</dbReference>
<name>A0A7S4N1X6_9STRA</name>
<proteinExistence type="predicted"/>
<evidence type="ECO:0008006" key="3">
    <source>
        <dbReference type="Google" id="ProtNLM"/>
    </source>
</evidence>
<dbReference type="Gene3D" id="2.60.120.620">
    <property type="entry name" value="q2cbj1_9rhob like domain"/>
    <property type="match status" value="1"/>
</dbReference>
<sequence>MHDMPDHDEEAGISANFDGRTRTEEEPSRQDIAKVGVYKEISKEVLRKKLVKMRHLVIKQGIQPRYLDALFPSILEGFEPQVVNYNGGRANIKEWKISCYLEVMSGGVPCTNPNIELKSVCQDLLDTCNLLFAEWYRQQHACNRNGHSDSRPTVERLMTFITRYTPAPGEQALLKASGFSLVFVTISLCMLCSPPYFVFRLSYFLSQHVDGAGKVDGSVVVALPIDRWSAPGDVNSFEGYGGGLTFWDGKTETGQPKVLDYDTRSGDIAFIDRAVWHQANPIRKGTRWALVIFYKVL</sequence>
<protein>
    <recommendedName>
        <fullName evidence="3">Prolyl 4-hydroxylase alpha subunit Fe(2+) 2OG dioxygenase domain-containing protein</fullName>
    </recommendedName>
</protein>